<dbReference type="AlphaFoldDB" id="A0A1G9X2S2"/>
<dbReference type="EMBL" id="FNII01000001">
    <property type="protein sequence ID" value="SDM90746.1"/>
    <property type="molecule type" value="Genomic_DNA"/>
</dbReference>
<evidence type="ECO:0000313" key="1">
    <source>
        <dbReference type="EMBL" id="SDM90746.1"/>
    </source>
</evidence>
<evidence type="ECO:0008006" key="3">
    <source>
        <dbReference type="Google" id="ProtNLM"/>
    </source>
</evidence>
<keyword evidence="2" id="KW-1185">Reference proteome</keyword>
<sequence length="262" mass="30226">MATSDIEENTGQEHGFSDFVVYVDESGDHGLLNIDPNYPVFVLAFCIFYKQHYMAKVVPALQQLKFDYFGHDPVIFHEHEIRKEKGDFRVFKDRAEKQAFMGRLSHLIDESNFILASCVIDKHRLTSREEMSNPYHLALRHCLETLFDLVKEKGQESLETHVIVEKRGAKEDDELELEFRRICDGENKYQRDLPFKIRMAAKASNSAGLQLADLVARPIGRHVLAPNQPNQAFEVLKHKFYCEGGRQAVGNGYDQWGLKHFP</sequence>
<dbReference type="Pfam" id="PF12686">
    <property type="entry name" value="DUF3800"/>
    <property type="match status" value="1"/>
</dbReference>
<evidence type="ECO:0000313" key="2">
    <source>
        <dbReference type="Proteomes" id="UP000199677"/>
    </source>
</evidence>
<protein>
    <recommendedName>
        <fullName evidence="3">3-deoxy-D-manno-octulosonic acid transferase</fullName>
    </recommendedName>
</protein>
<name>A0A1G9X2S2_9GAMM</name>
<reference evidence="2" key="1">
    <citation type="submission" date="2016-10" db="EMBL/GenBank/DDBJ databases">
        <authorList>
            <person name="Varghese N."/>
            <person name="Submissions S."/>
        </authorList>
    </citation>
    <scope>NUCLEOTIDE SEQUENCE [LARGE SCALE GENOMIC DNA]</scope>
    <source>
        <strain evidence="2">CGMCC 1.6494</strain>
    </source>
</reference>
<organism evidence="1 2">
    <name type="scientific">Vreelandella arcis</name>
    <dbReference type="NCBI Taxonomy" id="416873"/>
    <lineage>
        <taxon>Bacteria</taxon>
        <taxon>Pseudomonadati</taxon>
        <taxon>Pseudomonadota</taxon>
        <taxon>Gammaproteobacteria</taxon>
        <taxon>Oceanospirillales</taxon>
        <taxon>Halomonadaceae</taxon>
        <taxon>Vreelandella</taxon>
    </lineage>
</organism>
<accession>A0A1G9X2S2</accession>
<dbReference type="Proteomes" id="UP000199677">
    <property type="component" value="Unassembled WGS sequence"/>
</dbReference>
<dbReference type="InterPro" id="IPR024524">
    <property type="entry name" value="DUF3800"/>
</dbReference>
<gene>
    <name evidence="1" type="ORF">SAMN04487951_10199</name>
</gene>
<proteinExistence type="predicted"/>
<dbReference type="OrthoDB" id="507950at2"/>
<dbReference type="RefSeq" id="WP_089701396.1">
    <property type="nucleotide sequence ID" value="NZ_FNII01000001.1"/>
</dbReference>